<dbReference type="PANTHER" id="PTHR47186">
    <property type="entry name" value="LEUCINE-RICH REPEAT-CONTAINING PROTEIN 57"/>
    <property type="match status" value="1"/>
</dbReference>
<sequence>MAGAVAFASAALERAIEALSSLIPGFTTMARRAEEDADAEELRRLGRTMMRIRAVLEDAADSSRARASAAARLRLRELRCVAYDAEDVVGECEYEATRRGAEALDAVRRAGSGGGHLKRVRREARCLLDELPRRVIDDYFNDVNMVAVVHDLAAKARKVRARFDEIIKEYEDLCMTDNDGEQQTDLSTLRLQRHTSSIVHEPSKEFLKLENDITDRIAQDVRNISIFLPWTSAISKLEYFRGSSSLRSIILSSKDGVGGPIEIPEELFLHSKHLHTIFLDGISLATPSLPDSVGNLKHLRHLVLRDIGGLRLPISICQLYNLRTLDVTTSGNLKPACIPNGIGHLIKLHTLPVVTIKRGSWHCNLRQLKDLQNLSGKLCIKGLDNVASIDEVEQANLCTKQHLQALSLIFPDGDWQYCEHGQEPAPTKASHEEILESLRPHNDLIELSIEVCRSCRYPSWLGDTSFSNLTVIRLEYCEFESMPPLGQLHALKHITIAEMARVERIGLELCSLNPTIKGFKSLVTLEFEWMPRWLQWSRVGDGAFTCLRAVSIQHASELRSLPCALSTSLTELKLRDCKSLVRIPHLPSLSKLDLRQCDGLTELPAFPLVQRLDMGQCNSLVRLPNLPLLKVLILRDCPNLITAAHFPSLTSIHVKGGFREELLYHLMNRHPSLENILIVSKSIVCLSVEPQNLPSLVSLRLSCPNLQRCDGLAGLTSLTELKVYGCPKFSIPNWLPCQS</sequence>
<evidence type="ECO:0000256" key="3">
    <source>
        <dbReference type="ARBA" id="ARBA00022737"/>
    </source>
</evidence>
<dbReference type="GO" id="GO:0006952">
    <property type="term" value="P:defense response"/>
    <property type="evidence" value="ECO:0007669"/>
    <property type="project" value="UniProtKB-KW"/>
</dbReference>
<comment type="similarity">
    <text evidence="1">Belongs to the disease resistance NB-LRR family.</text>
</comment>
<evidence type="ECO:0000256" key="2">
    <source>
        <dbReference type="ARBA" id="ARBA00022614"/>
    </source>
</evidence>
<dbReference type="Gene3D" id="3.80.10.10">
    <property type="entry name" value="Ribonuclease Inhibitor"/>
    <property type="match status" value="2"/>
</dbReference>
<evidence type="ECO:0000259" key="7">
    <source>
        <dbReference type="Pfam" id="PF25019"/>
    </source>
</evidence>
<dbReference type="SUPFAM" id="SSF52058">
    <property type="entry name" value="L domain-like"/>
    <property type="match status" value="1"/>
</dbReference>
<dbReference type="InterPro" id="IPR032675">
    <property type="entry name" value="LRR_dom_sf"/>
</dbReference>
<dbReference type="PANTHER" id="PTHR47186:SF46">
    <property type="entry name" value="NB-ARC DOMAIN-CONTAINING PROTEIN"/>
    <property type="match status" value="1"/>
</dbReference>
<evidence type="ECO:0000259" key="6">
    <source>
        <dbReference type="Pfam" id="PF18052"/>
    </source>
</evidence>
<dbReference type="AlphaFoldDB" id="A0A835ETS2"/>
<dbReference type="InterPro" id="IPR056789">
    <property type="entry name" value="LRR_R13L1-DRL21"/>
</dbReference>
<evidence type="ECO:0000256" key="1">
    <source>
        <dbReference type="ARBA" id="ARBA00008894"/>
    </source>
</evidence>
<protein>
    <recommendedName>
        <fullName evidence="10">Rx N-terminal domain-containing protein</fullName>
    </recommendedName>
</protein>
<dbReference type="InterPro" id="IPR041118">
    <property type="entry name" value="Rx_N"/>
</dbReference>
<evidence type="ECO:0008006" key="10">
    <source>
        <dbReference type="Google" id="ProtNLM"/>
    </source>
</evidence>
<reference evidence="8" key="1">
    <citation type="submission" date="2020-07" db="EMBL/GenBank/DDBJ databases">
        <title>Genome sequence and genetic diversity analysis of an under-domesticated orphan crop, white fonio (Digitaria exilis).</title>
        <authorList>
            <person name="Bennetzen J.L."/>
            <person name="Chen S."/>
            <person name="Ma X."/>
            <person name="Wang X."/>
            <person name="Yssel A.E.J."/>
            <person name="Chaluvadi S.R."/>
            <person name="Johnson M."/>
            <person name="Gangashetty P."/>
            <person name="Hamidou F."/>
            <person name="Sanogo M.D."/>
            <person name="Zwaenepoel A."/>
            <person name="Wallace J."/>
            <person name="Van De Peer Y."/>
            <person name="Van Deynze A."/>
        </authorList>
    </citation>
    <scope>NUCLEOTIDE SEQUENCE</scope>
    <source>
        <tissue evidence="8">Leaves</tissue>
    </source>
</reference>
<evidence type="ECO:0000256" key="4">
    <source>
        <dbReference type="ARBA" id="ARBA00022741"/>
    </source>
</evidence>
<proteinExistence type="inferred from homology"/>
<dbReference type="Pfam" id="PF18052">
    <property type="entry name" value="Rx_N"/>
    <property type="match status" value="1"/>
</dbReference>
<comment type="caution">
    <text evidence="8">The sequence shown here is derived from an EMBL/GenBank/DDBJ whole genome shotgun (WGS) entry which is preliminary data.</text>
</comment>
<keyword evidence="5" id="KW-0611">Plant defense</keyword>
<evidence type="ECO:0000256" key="5">
    <source>
        <dbReference type="ARBA" id="ARBA00022821"/>
    </source>
</evidence>
<dbReference type="OrthoDB" id="642469at2759"/>
<gene>
    <name evidence="8" type="ORF">HU200_026991</name>
</gene>
<evidence type="ECO:0000313" key="9">
    <source>
        <dbReference type="Proteomes" id="UP000636709"/>
    </source>
</evidence>
<feature type="domain" description="R13L1/DRL21-like LRR repeat region" evidence="7">
    <location>
        <begin position="365"/>
        <end position="499"/>
    </location>
</feature>
<accession>A0A835ETS2</accession>
<dbReference type="EMBL" id="JACEFO010001732">
    <property type="protein sequence ID" value="KAF8715356.1"/>
    <property type="molecule type" value="Genomic_DNA"/>
</dbReference>
<organism evidence="8 9">
    <name type="scientific">Digitaria exilis</name>
    <dbReference type="NCBI Taxonomy" id="1010633"/>
    <lineage>
        <taxon>Eukaryota</taxon>
        <taxon>Viridiplantae</taxon>
        <taxon>Streptophyta</taxon>
        <taxon>Embryophyta</taxon>
        <taxon>Tracheophyta</taxon>
        <taxon>Spermatophyta</taxon>
        <taxon>Magnoliopsida</taxon>
        <taxon>Liliopsida</taxon>
        <taxon>Poales</taxon>
        <taxon>Poaceae</taxon>
        <taxon>PACMAD clade</taxon>
        <taxon>Panicoideae</taxon>
        <taxon>Panicodae</taxon>
        <taxon>Paniceae</taxon>
        <taxon>Anthephorinae</taxon>
        <taxon>Digitaria</taxon>
    </lineage>
</organism>
<keyword evidence="2" id="KW-0433">Leucine-rich repeat</keyword>
<keyword evidence="3" id="KW-0677">Repeat</keyword>
<name>A0A835ETS2_9POAL</name>
<dbReference type="Pfam" id="PF25019">
    <property type="entry name" value="LRR_R13L1-DRL21"/>
    <property type="match status" value="1"/>
</dbReference>
<feature type="domain" description="Disease resistance N-terminal" evidence="6">
    <location>
        <begin position="35"/>
        <end position="100"/>
    </location>
</feature>
<keyword evidence="9" id="KW-1185">Reference proteome</keyword>
<keyword evidence="4" id="KW-0547">Nucleotide-binding</keyword>
<dbReference type="Proteomes" id="UP000636709">
    <property type="component" value="Unassembled WGS sequence"/>
</dbReference>
<evidence type="ECO:0000313" key="8">
    <source>
        <dbReference type="EMBL" id="KAF8715356.1"/>
    </source>
</evidence>
<dbReference type="GO" id="GO:0000166">
    <property type="term" value="F:nucleotide binding"/>
    <property type="evidence" value="ECO:0007669"/>
    <property type="project" value="UniProtKB-KW"/>
</dbReference>
<dbReference type="Gene3D" id="1.20.5.4130">
    <property type="match status" value="1"/>
</dbReference>